<keyword evidence="5" id="KW-0255">Endonuclease</keyword>
<sequence length="319" mass="35522">MPKISDLFILDYGHSLELNRLEQSIAPDSINFVGRAARNNGVTARVRPINGIKPAAIGTISVALGGQGGAGVAFLQPSPYYCGRDVMVLTPRKPMTEQEKLWWVTCITANRFRFGFGRQANRTLKDLALPPLADMPTWVENTTPDSYKGAELPASAITVKLDDIARWAPFTLQDLFIIRKGQRLTKANMLPGDTPYIGASDTSNGITARVGQTPIHTSGTISVSYNGSVAEAFYQPEPYWATDDVNVLYPKNFKLTAPIALFICTMIRMEKYRFNYGRKWHLERMRESVIKLPVTHSGAPDWDHMADYINTLSYSSQID</sequence>
<evidence type="ECO:0000259" key="4">
    <source>
        <dbReference type="Pfam" id="PF01420"/>
    </source>
</evidence>
<keyword evidence="5" id="KW-0378">Hydrolase</keyword>
<gene>
    <name evidence="5" type="ORF">IFT62_21860</name>
</gene>
<evidence type="ECO:0000256" key="2">
    <source>
        <dbReference type="ARBA" id="ARBA00022747"/>
    </source>
</evidence>
<evidence type="ECO:0000313" key="5">
    <source>
        <dbReference type="EMBL" id="MBD8123852.1"/>
    </source>
</evidence>
<dbReference type="InterPro" id="IPR000055">
    <property type="entry name" value="Restrct_endonuc_typeI_TRD"/>
</dbReference>
<organism evidence="5 6">
    <name type="scientific">Pseudomonas lutea</name>
    <dbReference type="NCBI Taxonomy" id="243924"/>
    <lineage>
        <taxon>Bacteria</taxon>
        <taxon>Pseudomonadati</taxon>
        <taxon>Pseudomonadota</taxon>
        <taxon>Gammaproteobacteria</taxon>
        <taxon>Pseudomonadales</taxon>
        <taxon>Pseudomonadaceae</taxon>
        <taxon>Pseudomonas</taxon>
    </lineage>
</organism>
<dbReference type="InterPro" id="IPR044946">
    <property type="entry name" value="Restrct_endonuc_typeI_TRD_sf"/>
</dbReference>
<keyword evidence="5" id="KW-0540">Nuclease</keyword>
<keyword evidence="3" id="KW-0238">DNA-binding</keyword>
<keyword evidence="2" id="KW-0680">Restriction system</keyword>
<dbReference type="GO" id="GO:0004519">
    <property type="term" value="F:endonuclease activity"/>
    <property type="evidence" value="ECO:0007669"/>
    <property type="project" value="UniProtKB-KW"/>
</dbReference>
<dbReference type="EMBL" id="JACYNP010000012">
    <property type="protein sequence ID" value="MBD8123852.1"/>
    <property type="molecule type" value="Genomic_DNA"/>
</dbReference>
<accession>A0ABR9ACK9</accession>
<proteinExistence type="inferred from homology"/>
<name>A0ABR9ACK9_9PSED</name>
<keyword evidence="6" id="KW-1185">Reference proteome</keyword>
<dbReference type="Proteomes" id="UP000625247">
    <property type="component" value="Unassembled WGS sequence"/>
</dbReference>
<dbReference type="RefSeq" id="WP_191945659.1">
    <property type="nucleotide sequence ID" value="NZ_JACYNP010000012.1"/>
</dbReference>
<comment type="similarity">
    <text evidence="1">Belongs to the type-I restriction system S methylase family.</text>
</comment>
<protein>
    <submittedName>
        <fullName evidence="5">Restriction endonuclease subunit S</fullName>
    </submittedName>
</protein>
<dbReference type="Gene3D" id="3.90.220.20">
    <property type="entry name" value="DNA methylase specificity domains"/>
    <property type="match status" value="1"/>
</dbReference>
<evidence type="ECO:0000313" key="6">
    <source>
        <dbReference type="Proteomes" id="UP000625247"/>
    </source>
</evidence>
<dbReference type="Pfam" id="PF01420">
    <property type="entry name" value="Methylase_S"/>
    <property type="match status" value="1"/>
</dbReference>
<comment type="caution">
    <text evidence="5">The sequence shown here is derived from an EMBL/GenBank/DDBJ whole genome shotgun (WGS) entry which is preliminary data.</text>
</comment>
<reference evidence="5 6" key="1">
    <citation type="journal article" date="2020" name="FEMS Microbiol. Ecol.">
        <title>Temporal dynamics of bacterial communities during seed development and maturation.</title>
        <authorList>
            <person name="Chesneau G."/>
            <person name="Torres-Cortes G."/>
            <person name="Briand M."/>
            <person name="Darrasse A."/>
            <person name="Preveaux A."/>
            <person name="Marais C."/>
            <person name="Jacques M.A."/>
            <person name="Shade A."/>
            <person name="Barret M."/>
        </authorList>
    </citation>
    <scope>NUCLEOTIDE SEQUENCE [LARGE SCALE GENOMIC DNA]</scope>
    <source>
        <strain evidence="5 6">CFBP13723</strain>
    </source>
</reference>
<feature type="domain" description="Type I restriction modification DNA specificity" evidence="4">
    <location>
        <begin position="167"/>
        <end position="313"/>
    </location>
</feature>
<evidence type="ECO:0000256" key="3">
    <source>
        <dbReference type="ARBA" id="ARBA00023125"/>
    </source>
</evidence>
<evidence type="ECO:0000256" key="1">
    <source>
        <dbReference type="ARBA" id="ARBA00010923"/>
    </source>
</evidence>
<dbReference type="SUPFAM" id="SSF116734">
    <property type="entry name" value="DNA methylase specificity domain"/>
    <property type="match status" value="1"/>
</dbReference>